<gene>
    <name evidence="2" type="ORF">WDS16_18150</name>
</gene>
<dbReference type="EMBL" id="CP147846">
    <property type="protein sequence ID" value="WXG67165.1"/>
    <property type="molecule type" value="Genomic_DNA"/>
</dbReference>
<feature type="transmembrane region" description="Helical" evidence="1">
    <location>
        <begin position="119"/>
        <end position="139"/>
    </location>
</feature>
<sequence length="199" mass="20993">MDRQRSAAALLVGAGVLFAIYPILRPYSSELGRAGADAFASPLWIVAHVSAMIGFITLVLALRALNVGTAADVTTLIGVALVLPYYGAETFALNVLGADALDTGNYGAMDLAEPIRYGMTQSVMFGVGLVAIAIGAFLVARRVACWQGWVFAAGFVLFLPQFFAPPWMRIAHGLLILAGAVLLAARTFERQEISTTTGA</sequence>
<feature type="transmembrane region" description="Helical" evidence="1">
    <location>
        <begin position="44"/>
        <end position="62"/>
    </location>
</feature>
<name>A0ABZ2PDV2_9NOCA</name>
<keyword evidence="3" id="KW-1185">Reference proteome</keyword>
<evidence type="ECO:0000256" key="1">
    <source>
        <dbReference type="SAM" id="Phobius"/>
    </source>
</evidence>
<proteinExistence type="predicted"/>
<dbReference type="RefSeq" id="WP_338886587.1">
    <property type="nucleotide sequence ID" value="NZ_CP147846.1"/>
</dbReference>
<protein>
    <recommendedName>
        <fullName evidence="4">DUF4386 domain-containing protein</fullName>
    </recommendedName>
</protein>
<organism evidence="2 3">
    <name type="scientific">Rhodococcus sovatensis</name>
    <dbReference type="NCBI Taxonomy" id="1805840"/>
    <lineage>
        <taxon>Bacteria</taxon>
        <taxon>Bacillati</taxon>
        <taxon>Actinomycetota</taxon>
        <taxon>Actinomycetes</taxon>
        <taxon>Mycobacteriales</taxon>
        <taxon>Nocardiaceae</taxon>
        <taxon>Rhodococcus</taxon>
    </lineage>
</organism>
<accession>A0ABZ2PDV2</accession>
<evidence type="ECO:0008006" key="4">
    <source>
        <dbReference type="Google" id="ProtNLM"/>
    </source>
</evidence>
<reference evidence="2 3" key="1">
    <citation type="submission" date="2024-03" db="EMBL/GenBank/DDBJ databases">
        <title>Natural products discovery in diverse microorganisms through a two-stage MS feature dereplication strategy.</title>
        <authorList>
            <person name="Zhang R."/>
        </authorList>
    </citation>
    <scope>NUCLEOTIDE SEQUENCE [LARGE SCALE GENOMIC DNA]</scope>
    <source>
        <strain evidence="2 3">18930</strain>
    </source>
</reference>
<keyword evidence="1" id="KW-0812">Transmembrane</keyword>
<dbReference type="Proteomes" id="UP001432000">
    <property type="component" value="Chromosome"/>
</dbReference>
<feature type="transmembrane region" description="Helical" evidence="1">
    <location>
        <begin position="170"/>
        <end position="188"/>
    </location>
</feature>
<feature type="transmembrane region" description="Helical" evidence="1">
    <location>
        <begin position="7"/>
        <end position="24"/>
    </location>
</feature>
<keyword evidence="1" id="KW-1133">Transmembrane helix</keyword>
<feature type="transmembrane region" description="Helical" evidence="1">
    <location>
        <begin position="69"/>
        <end position="87"/>
    </location>
</feature>
<feature type="transmembrane region" description="Helical" evidence="1">
    <location>
        <begin position="146"/>
        <end position="164"/>
    </location>
</feature>
<keyword evidence="1" id="KW-0472">Membrane</keyword>
<evidence type="ECO:0000313" key="3">
    <source>
        <dbReference type="Proteomes" id="UP001432000"/>
    </source>
</evidence>
<evidence type="ECO:0000313" key="2">
    <source>
        <dbReference type="EMBL" id="WXG67165.1"/>
    </source>
</evidence>